<evidence type="ECO:0000256" key="3">
    <source>
        <dbReference type="ARBA" id="ARBA00022475"/>
    </source>
</evidence>
<feature type="transmembrane region" description="Helical" evidence="7">
    <location>
        <begin position="115"/>
        <end position="135"/>
    </location>
</feature>
<dbReference type="CDD" id="cd06261">
    <property type="entry name" value="TM_PBP2"/>
    <property type="match status" value="1"/>
</dbReference>
<feature type="transmembrane region" description="Helical" evidence="7">
    <location>
        <begin position="83"/>
        <end position="103"/>
    </location>
</feature>
<keyword evidence="5 7" id="KW-1133">Transmembrane helix</keyword>
<dbReference type="InterPro" id="IPR035906">
    <property type="entry name" value="MetI-like_sf"/>
</dbReference>
<dbReference type="InterPro" id="IPR000515">
    <property type="entry name" value="MetI-like"/>
</dbReference>
<dbReference type="Gene3D" id="1.10.3720.10">
    <property type="entry name" value="MetI-like"/>
    <property type="match status" value="1"/>
</dbReference>
<dbReference type="eggNOG" id="COG0600">
    <property type="taxonomic scope" value="Bacteria"/>
</dbReference>
<dbReference type="AlphaFoldDB" id="C6X885"/>
<keyword evidence="3" id="KW-1003">Cell membrane</keyword>
<feature type="transmembrane region" description="Helical" evidence="7">
    <location>
        <begin position="141"/>
        <end position="160"/>
    </location>
</feature>
<feature type="domain" description="ABC transmembrane type-1" evidence="8">
    <location>
        <begin position="75"/>
        <end position="255"/>
    </location>
</feature>
<dbReference type="OrthoDB" id="5298727at2"/>
<evidence type="ECO:0000256" key="6">
    <source>
        <dbReference type="ARBA" id="ARBA00023136"/>
    </source>
</evidence>
<name>C6X885_METGS</name>
<dbReference type="RefSeq" id="WP_013440941.1">
    <property type="nucleotide sequence ID" value="NC_012969.1"/>
</dbReference>
<protein>
    <submittedName>
        <fullName evidence="9">Binding-protein-dependent transport systems inner membrane component</fullName>
    </submittedName>
</protein>
<feature type="transmembrane region" description="Helical" evidence="7">
    <location>
        <begin position="181"/>
        <end position="202"/>
    </location>
</feature>
<sequence>MSIGIRAAIGLNRVAGRVHYRKLKLAAFVSPVLLVLLWGWVSHLQLISPQLLASPLEVASTFQELLASGELQEHLSKSLSRLAFGYSLGASAGLLFGILMALSKNVEALCAPLFHGIRQIPTIALIPIFILLLGVDESFKIAIVIKASFFTVALAAYEATRGVSVNYLEVARVYKLPWTTLYGKVIIPAIFPPVLTGLRIAFARSWTVLVAAELLVADSGLGQMMQMGRDMFRLDIVLVGVVLTGVIGFCIDRSFKWGEAHLVRWRVA</sequence>
<evidence type="ECO:0000256" key="2">
    <source>
        <dbReference type="ARBA" id="ARBA00022448"/>
    </source>
</evidence>
<dbReference type="PANTHER" id="PTHR30151">
    <property type="entry name" value="ALKANE SULFONATE ABC TRANSPORTER-RELATED, MEMBRANE SUBUNIT"/>
    <property type="match status" value="1"/>
</dbReference>
<gene>
    <name evidence="9" type="ordered locus">Msip34_0106</name>
</gene>
<keyword evidence="2 7" id="KW-0813">Transport</keyword>
<evidence type="ECO:0000259" key="8">
    <source>
        <dbReference type="PROSITE" id="PS50928"/>
    </source>
</evidence>
<reference evidence="9 10" key="2">
    <citation type="journal article" date="2011" name="J. Bacteriol.">
        <title>Genomes of three methylotrophs from a single niche uncover genetic and metabolic divergence of Methylophilaceae.</title>
        <authorList>
            <person name="Lapidus A."/>
            <person name="Clum A."/>
            <person name="Labutti K."/>
            <person name="Kaluzhnaya M.G."/>
            <person name="Lim S."/>
            <person name="Beck D.A."/>
            <person name="Glavina Del Rio T."/>
            <person name="Nolan M."/>
            <person name="Mavromatis K."/>
            <person name="Huntemann M."/>
            <person name="Lucas S."/>
            <person name="Lidstrom M.E."/>
            <person name="Ivanova N."/>
            <person name="Chistoserdova L."/>
        </authorList>
    </citation>
    <scope>NUCLEOTIDE SEQUENCE [LARGE SCALE GENOMIC DNA]</scope>
    <source>
        <strain evidence="9 10">SIP3-4</strain>
    </source>
</reference>
<dbReference type="GO" id="GO:0055085">
    <property type="term" value="P:transmembrane transport"/>
    <property type="evidence" value="ECO:0007669"/>
    <property type="project" value="InterPro"/>
</dbReference>
<organism evidence="9 10">
    <name type="scientific">Methylovorus glucosotrophus (strain SIP3-4)</name>
    <dbReference type="NCBI Taxonomy" id="582744"/>
    <lineage>
        <taxon>Bacteria</taxon>
        <taxon>Pseudomonadati</taxon>
        <taxon>Pseudomonadota</taxon>
        <taxon>Betaproteobacteria</taxon>
        <taxon>Nitrosomonadales</taxon>
        <taxon>Methylophilaceae</taxon>
        <taxon>Methylovorus</taxon>
    </lineage>
</organism>
<keyword evidence="10" id="KW-1185">Reference proteome</keyword>
<proteinExistence type="inferred from homology"/>
<dbReference type="Pfam" id="PF00528">
    <property type="entry name" value="BPD_transp_1"/>
    <property type="match status" value="1"/>
</dbReference>
<dbReference type="KEGG" id="mei:Msip34_0106"/>
<comment type="similarity">
    <text evidence="7">Belongs to the binding-protein-dependent transport system permease family.</text>
</comment>
<comment type="subcellular location">
    <subcellularLocation>
        <location evidence="1 7">Cell membrane</location>
        <topology evidence="1 7">Multi-pass membrane protein</topology>
    </subcellularLocation>
</comment>
<dbReference type="STRING" id="582744.Msip34_0106"/>
<evidence type="ECO:0000256" key="4">
    <source>
        <dbReference type="ARBA" id="ARBA00022692"/>
    </source>
</evidence>
<reference evidence="10" key="1">
    <citation type="submission" date="2009-07" db="EMBL/GenBank/DDBJ databases">
        <title>Complete sequence of chromosome of Methylovorus sp. SIP3-4.</title>
        <authorList>
            <person name="Lucas S."/>
            <person name="Copeland A."/>
            <person name="Lapidus A."/>
            <person name="Glavina del Rio T."/>
            <person name="Tice H."/>
            <person name="Bruce D."/>
            <person name="Goodwin L."/>
            <person name="Pitluck S."/>
            <person name="Clum A."/>
            <person name="Larimer F."/>
            <person name="Land M."/>
            <person name="Hauser L."/>
            <person name="Kyrpides N."/>
            <person name="Mikhailova N."/>
            <person name="Kayluzhnaya M."/>
            <person name="Chistoserdova L."/>
        </authorList>
    </citation>
    <scope>NUCLEOTIDE SEQUENCE [LARGE SCALE GENOMIC DNA]</scope>
    <source>
        <strain evidence="10">SIP3-4</strain>
    </source>
</reference>
<evidence type="ECO:0000256" key="5">
    <source>
        <dbReference type="ARBA" id="ARBA00022989"/>
    </source>
</evidence>
<dbReference type="EMBL" id="CP001674">
    <property type="protein sequence ID" value="ACT49355.1"/>
    <property type="molecule type" value="Genomic_DNA"/>
</dbReference>
<dbReference type="SUPFAM" id="SSF161098">
    <property type="entry name" value="MetI-like"/>
    <property type="match status" value="1"/>
</dbReference>
<dbReference type="PANTHER" id="PTHR30151:SF38">
    <property type="entry name" value="ALIPHATIC SULFONATES TRANSPORT PERMEASE PROTEIN SSUC-RELATED"/>
    <property type="match status" value="1"/>
</dbReference>
<dbReference type="PROSITE" id="PS50928">
    <property type="entry name" value="ABC_TM1"/>
    <property type="match status" value="1"/>
</dbReference>
<accession>C6X885</accession>
<feature type="transmembrane region" description="Helical" evidence="7">
    <location>
        <begin position="231"/>
        <end position="251"/>
    </location>
</feature>
<dbReference type="GO" id="GO:0005886">
    <property type="term" value="C:plasma membrane"/>
    <property type="evidence" value="ECO:0007669"/>
    <property type="project" value="UniProtKB-SubCell"/>
</dbReference>
<evidence type="ECO:0000313" key="9">
    <source>
        <dbReference type="EMBL" id="ACT49355.1"/>
    </source>
</evidence>
<evidence type="ECO:0000313" key="10">
    <source>
        <dbReference type="Proteomes" id="UP000002743"/>
    </source>
</evidence>
<feature type="transmembrane region" description="Helical" evidence="7">
    <location>
        <begin position="23"/>
        <end position="41"/>
    </location>
</feature>
<keyword evidence="4 7" id="KW-0812">Transmembrane</keyword>
<evidence type="ECO:0000256" key="7">
    <source>
        <dbReference type="RuleBase" id="RU363032"/>
    </source>
</evidence>
<evidence type="ECO:0000256" key="1">
    <source>
        <dbReference type="ARBA" id="ARBA00004651"/>
    </source>
</evidence>
<dbReference type="Proteomes" id="UP000002743">
    <property type="component" value="Chromosome"/>
</dbReference>
<dbReference type="HOGENOM" id="CLU_046113_1_2_4"/>
<keyword evidence="6 7" id="KW-0472">Membrane</keyword>